<feature type="compositionally biased region" description="Pro residues" evidence="1">
    <location>
        <begin position="517"/>
        <end position="526"/>
    </location>
</feature>
<dbReference type="AlphaFoldDB" id="A0A0C2X5Z2"/>
<evidence type="ECO:0000313" key="3">
    <source>
        <dbReference type="Proteomes" id="UP000054097"/>
    </source>
</evidence>
<gene>
    <name evidence="2" type="ORF">M408DRAFT_5999</name>
</gene>
<feature type="region of interest" description="Disordered" evidence="1">
    <location>
        <begin position="64"/>
        <end position="103"/>
    </location>
</feature>
<feature type="region of interest" description="Disordered" evidence="1">
    <location>
        <begin position="220"/>
        <end position="263"/>
    </location>
</feature>
<proteinExistence type="predicted"/>
<feature type="region of interest" description="Disordered" evidence="1">
    <location>
        <begin position="433"/>
        <end position="470"/>
    </location>
</feature>
<dbReference type="HOGENOM" id="CLU_492665_0_0_1"/>
<feature type="region of interest" description="Disordered" evidence="1">
    <location>
        <begin position="497"/>
        <end position="548"/>
    </location>
</feature>
<dbReference type="STRING" id="933852.A0A0C2X5Z2"/>
<feature type="compositionally biased region" description="Polar residues" evidence="1">
    <location>
        <begin position="235"/>
        <end position="255"/>
    </location>
</feature>
<organism evidence="2 3">
    <name type="scientific">Serendipita vermifera MAFF 305830</name>
    <dbReference type="NCBI Taxonomy" id="933852"/>
    <lineage>
        <taxon>Eukaryota</taxon>
        <taxon>Fungi</taxon>
        <taxon>Dikarya</taxon>
        <taxon>Basidiomycota</taxon>
        <taxon>Agaricomycotina</taxon>
        <taxon>Agaricomycetes</taxon>
        <taxon>Sebacinales</taxon>
        <taxon>Serendipitaceae</taxon>
        <taxon>Serendipita</taxon>
    </lineage>
</organism>
<accession>A0A0C2X5Z2</accession>
<dbReference type="EMBL" id="KN824278">
    <property type="protein sequence ID" value="KIM33523.1"/>
    <property type="molecule type" value="Genomic_DNA"/>
</dbReference>
<protein>
    <submittedName>
        <fullName evidence="2">Uncharacterized protein</fullName>
    </submittedName>
</protein>
<evidence type="ECO:0000313" key="2">
    <source>
        <dbReference type="EMBL" id="KIM33523.1"/>
    </source>
</evidence>
<name>A0A0C2X5Z2_SERVB</name>
<feature type="compositionally biased region" description="Basic residues" evidence="1">
    <location>
        <begin position="81"/>
        <end position="97"/>
    </location>
</feature>
<dbReference type="Proteomes" id="UP000054097">
    <property type="component" value="Unassembled WGS sequence"/>
</dbReference>
<dbReference type="OrthoDB" id="3264780at2759"/>
<evidence type="ECO:0000256" key="1">
    <source>
        <dbReference type="SAM" id="MobiDB-lite"/>
    </source>
</evidence>
<feature type="compositionally biased region" description="Low complexity" evidence="1">
    <location>
        <begin position="67"/>
        <end position="80"/>
    </location>
</feature>
<feature type="compositionally biased region" description="Polar residues" evidence="1">
    <location>
        <begin position="503"/>
        <end position="514"/>
    </location>
</feature>
<feature type="compositionally biased region" description="Polar residues" evidence="1">
    <location>
        <begin position="433"/>
        <end position="446"/>
    </location>
</feature>
<sequence>MDSFDPLFDEEISAQTPFSLSLPTFELASSSPSTFRGENDCHYDFFDPNVGTIALHGSHDSEHFQVSSTSVAPVSTTPKTTSKRSSHSQRNPPRRTRTLQEQQPYVPTSLQEKVLGQLAKDPNVVPLLQAIVQYVYKTNLVPAQSRLLKPVSETPTDDVRPIKRRRLQRVPAGAEGWTVPFPFQQGEGPQHYRETWEMKRLIVLLGSLIRNLKNWRSRHGTVSFNTQPRKRTFRNKQAQNPAPSSSSTPVAQNSPTNPPVDEDFFAQLQIPNPSEFDLSLDSLLGVLTSYDGRNDSALNVDLGALSLGAPISDIFFTTPASSEQTISWTDYALLSGTSNTTTLPDFQMDQLGTSIPPVDAAPSDTPKYNPAGFPPPPLGPADDTVMYGASTDQYQFPISGLGLDIPGPQMYQDQGAMIPEDELQSLLSMTISSQPFTPSASDSPSIATPEDIATPQMRSPKQPFDMDTVNSSVPAATSLTVAAVSKRGRPRTTAALRRDLNKQLRQNPAESAASSPRPMPAIPLAPPSTSGSKKKTKKPRATEATIKSRQEVLERAKEWRELLAKELENARMARWEVMMEGMVLREIGALVRSGETNGEMDIEE</sequence>
<reference evidence="3" key="2">
    <citation type="submission" date="2015-01" db="EMBL/GenBank/DDBJ databases">
        <title>Evolutionary Origins and Diversification of the Mycorrhizal Mutualists.</title>
        <authorList>
            <consortium name="DOE Joint Genome Institute"/>
            <consortium name="Mycorrhizal Genomics Consortium"/>
            <person name="Kohler A."/>
            <person name="Kuo A."/>
            <person name="Nagy L.G."/>
            <person name="Floudas D."/>
            <person name="Copeland A."/>
            <person name="Barry K.W."/>
            <person name="Cichocki N."/>
            <person name="Veneault-Fourrey C."/>
            <person name="LaButti K."/>
            <person name="Lindquist E.A."/>
            <person name="Lipzen A."/>
            <person name="Lundell T."/>
            <person name="Morin E."/>
            <person name="Murat C."/>
            <person name="Riley R."/>
            <person name="Ohm R."/>
            <person name="Sun H."/>
            <person name="Tunlid A."/>
            <person name="Henrissat B."/>
            <person name="Grigoriev I.V."/>
            <person name="Hibbett D.S."/>
            <person name="Martin F."/>
        </authorList>
    </citation>
    <scope>NUCLEOTIDE SEQUENCE [LARGE SCALE GENOMIC DNA]</scope>
    <source>
        <strain evidence="3">MAFF 305830</strain>
    </source>
</reference>
<keyword evidence="3" id="KW-1185">Reference proteome</keyword>
<reference evidence="2 3" key="1">
    <citation type="submission" date="2014-04" db="EMBL/GenBank/DDBJ databases">
        <authorList>
            <consortium name="DOE Joint Genome Institute"/>
            <person name="Kuo A."/>
            <person name="Zuccaro A."/>
            <person name="Kohler A."/>
            <person name="Nagy L.G."/>
            <person name="Floudas D."/>
            <person name="Copeland A."/>
            <person name="Barry K.W."/>
            <person name="Cichocki N."/>
            <person name="Veneault-Fourrey C."/>
            <person name="LaButti K."/>
            <person name="Lindquist E.A."/>
            <person name="Lipzen A."/>
            <person name="Lundell T."/>
            <person name="Morin E."/>
            <person name="Murat C."/>
            <person name="Sun H."/>
            <person name="Tunlid A."/>
            <person name="Henrissat B."/>
            <person name="Grigoriev I.V."/>
            <person name="Hibbett D.S."/>
            <person name="Martin F."/>
            <person name="Nordberg H.P."/>
            <person name="Cantor M.N."/>
            <person name="Hua S.X."/>
        </authorList>
    </citation>
    <scope>NUCLEOTIDE SEQUENCE [LARGE SCALE GENOMIC DNA]</scope>
    <source>
        <strain evidence="2 3">MAFF 305830</strain>
    </source>
</reference>